<organism evidence="2 3">
    <name type="scientific">Sorangium cellulosum</name>
    <name type="common">Polyangium cellulosum</name>
    <dbReference type="NCBI Taxonomy" id="56"/>
    <lineage>
        <taxon>Bacteria</taxon>
        <taxon>Pseudomonadati</taxon>
        <taxon>Myxococcota</taxon>
        <taxon>Polyangia</taxon>
        <taxon>Polyangiales</taxon>
        <taxon>Polyangiaceae</taxon>
        <taxon>Sorangium</taxon>
    </lineage>
</organism>
<dbReference type="EMBL" id="JEMC01003117">
    <property type="protein sequence ID" value="KYF83558.1"/>
    <property type="molecule type" value="Genomic_DNA"/>
</dbReference>
<dbReference type="AlphaFoldDB" id="A0A150RUU8"/>
<proteinExistence type="predicted"/>
<comment type="caution">
    <text evidence="2">The sequence shown here is derived from an EMBL/GenBank/DDBJ whole genome shotgun (WGS) entry which is preliminary data.</text>
</comment>
<dbReference type="Proteomes" id="UP000075515">
    <property type="component" value="Unassembled WGS sequence"/>
</dbReference>
<evidence type="ECO:0000313" key="3">
    <source>
        <dbReference type="Proteomes" id="UP000075515"/>
    </source>
</evidence>
<dbReference type="InterPro" id="IPR032710">
    <property type="entry name" value="NTF2-like_dom_sf"/>
</dbReference>
<protein>
    <recommendedName>
        <fullName evidence="1">DUF4440 domain-containing protein</fullName>
    </recommendedName>
</protein>
<evidence type="ECO:0000313" key="2">
    <source>
        <dbReference type="EMBL" id="KYF83558.1"/>
    </source>
</evidence>
<dbReference type="SUPFAM" id="SSF54427">
    <property type="entry name" value="NTF2-like"/>
    <property type="match status" value="1"/>
</dbReference>
<dbReference type="Pfam" id="PF14534">
    <property type="entry name" value="DUF4440"/>
    <property type="match status" value="1"/>
</dbReference>
<accession>A0A150RUU8</accession>
<evidence type="ECO:0000259" key="1">
    <source>
        <dbReference type="Pfam" id="PF14534"/>
    </source>
</evidence>
<feature type="domain" description="DUF4440" evidence="1">
    <location>
        <begin position="11"/>
        <end position="122"/>
    </location>
</feature>
<sequence length="136" mass="15484">MRHEDVAIQFRTLLERYVAAFVAGNMKQVKALWDPDAIDRTYIGAEIERPIFGAPALEAYYDDLAGTFVVTEGKVGDVVVREMGGLTYVVAHIDWGFRMGAEKFAVRIRASILSRKRDGEWRFLHAHESIQWKIPS</sequence>
<name>A0A150RUU8_SORCE</name>
<reference evidence="2 3" key="1">
    <citation type="submission" date="2014-02" db="EMBL/GenBank/DDBJ databases">
        <title>The small core and large imbalanced accessory genome model reveals a collaborative survival strategy of Sorangium cellulosum strains in nature.</title>
        <authorList>
            <person name="Han K."/>
            <person name="Peng R."/>
            <person name="Blom J."/>
            <person name="Li Y.-Z."/>
        </authorList>
    </citation>
    <scope>NUCLEOTIDE SEQUENCE [LARGE SCALE GENOMIC DNA]</scope>
    <source>
        <strain evidence="2 3">So0149</strain>
    </source>
</reference>
<dbReference type="Gene3D" id="3.10.450.50">
    <property type="match status" value="1"/>
</dbReference>
<dbReference type="InterPro" id="IPR027843">
    <property type="entry name" value="DUF4440"/>
</dbReference>
<gene>
    <name evidence="2" type="ORF">BE18_48630</name>
</gene>